<dbReference type="SUPFAM" id="SSF49344">
    <property type="entry name" value="CBD9-like"/>
    <property type="match status" value="1"/>
</dbReference>
<dbReference type="KEGG" id="pej:FYC62_03615"/>
<protein>
    <recommendedName>
        <fullName evidence="1">Carbohydrate-binding domain-containing protein</fullName>
    </recommendedName>
</protein>
<dbReference type="AlphaFoldDB" id="A0A5C0VDU7"/>
<evidence type="ECO:0000313" key="3">
    <source>
        <dbReference type="Proteomes" id="UP000323653"/>
    </source>
</evidence>
<dbReference type="GO" id="GO:0030246">
    <property type="term" value="F:carbohydrate binding"/>
    <property type="evidence" value="ECO:0007669"/>
    <property type="project" value="InterPro"/>
</dbReference>
<dbReference type="Gene3D" id="2.60.40.1190">
    <property type="match status" value="1"/>
</dbReference>
<organism evidence="2 3">
    <name type="scientific">Pedobacter aquae</name>
    <dbReference type="NCBI Taxonomy" id="2605747"/>
    <lineage>
        <taxon>Bacteria</taxon>
        <taxon>Pseudomonadati</taxon>
        <taxon>Bacteroidota</taxon>
        <taxon>Sphingobacteriia</taxon>
        <taxon>Sphingobacteriales</taxon>
        <taxon>Sphingobacteriaceae</taxon>
        <taxon>Pedobacter</taxon>
    </lineage>
</organism>
<dbReference type="Proteomes" id="UP000323653">
    <property type="component" value="Chromosome"/>
</dbReference>
<accession>A0A5C0VDU7</accession>
<name>A0A5C0VDU7_9SPHI</name>
<dbReference type="EMBL" id="CP043329">
    <property type="protein sequence ID" value="QEK50858.1"/>
    <property type="molecule type" value="Genomic_DNA"/>
</dbReference>
<sequence length="217" mass="25168">MLDTHPRIFVPDISKDISTLDLNIIAKQLNTLKPHKLINSSWPSFKTDTESSFYIAHLQDTLLLKFKVSETYFKASTRKINDDVHLDNGVECFISFFNDENYYNLEFNCLGSLKVGYGAGRFNRELLPEKILKSIKTYTTLQHDKTLNQFNWEILISVPIDVFMFSNLKTLKGLSAKANFYKCGDDLPKPDYLSWTFMDTLEPDFHQPNFFGDVFFS</sequence>
<dbReference type="Pfam" id="PF16011">
    <property type="entry name" value="CBM9_2"/>
    <property type="match status" value="1"/>
</dbReference>
<dbReference type="RefSeq" id="WP_149073950.1">
    <property type="nucleotide sequence ID" value="NZ_CP043329.1"/>
</dbReference>
<feature type="domain" description="Carbohydrate-binding" evidence="1">
    <location>
        <begin position="36"/>
        <end position="215"/>
    </location>
</feature>
<evidence type="ECO:0000259" key="1">
    <source>
        <dbReference type="Pfam" id="PF16011"/>
    </source>
</evidence>
<dbReference type="InterPro" id="IPR010502">
    <property type="entry name" value="Carb-bd_dom_fam9"/>
</dbReference>
<evidence type="ECO:0000313" key="2">
    <source>
        <dbReference type="EMBL" id="QEK50858.1"/>
    </source>
</evidence>
<dbReference type="GO" id="GO:0004553">
    <property type="term" value="F:hydrolase activity, hydrolyzing O-glycosyl compounds"/>
    <property type="evidence" value="ECO:0007669"/>
    <property type="project" value="InterPro"/>
</dbReference>
<proteinExistence type="predicted"/>
<gene>
    <name evidence="2" type="ORF">FYC62_03615</name>
</gene>
<dbReference type="GO" id="GO:0016052">
    <property type="term" value="P:carbohydrate catabolic process"/>
    <property type="evidence" value="ECO:0007669"/>
    <property type="project" value="InterPro"/>
</dbReference>
<keyword evidence="3" id="KW-1185">Reference proteome</keyword>
<dbReference type="CDD" id="cd09620">
    <property type="entry name" value="CBM9_like_3"/>
    <property type="match status" value="1"/>
</dbReference>
<reference evidence="2 3" key="1">
    <citation type="submission" date="2019-08" db="EMBL/GenBank/DDBJ databases">
        <title>Pedobacter sp. nov., isolated from Han river, South Korea.</title>
        <authorList>
            <person name="Lee D.-H."/>
            <person name="Kim Y.-S."/>
            <person name="Hwang E.-M."/>
            <person name="Le Tran T.C."/>
            <person name="Cha C.-J."/>
        </authorList>
    </citation>
    <scope>NUCLEOTIDE SEQUENCE [LARGE SCALE GENOMIC DNA]</scope>
    <source>
        <strain evidence="2 3">CJ43</strain>
    </source>
</reference>